<gene>
    <name evidence="1" type="ORF">BOTBODRAFT_412853</name>
</gene>
<dbReference type="AlphaFoldDB" id="A0A067MLX9"/>
<dbReference type="EMBL" id="KL198049">
    <property type="protein sequence ID" value="KDQ12596.1"/>
    <property type="molecule type" value="Genomic_DNA"/>
</dbReference>
<name>A0A067MLX9_BOTB1</name>
<protein>
    <submittedName>
        <fullName evidence="1">Uncharacterized protein</fullName>
    </submittedName>
</protein>
<proteinExistence type="predicted"/>
<dbReference type="Proteomes" id="UP000027195">
    <property type="component" value="Unassembled WGS sequence"/>
</dbReference>
<evidence type="ECO:0000313" key="1">
    <source>
        <dbReference type="EMBL" id="KDQ12596.1"/>
    </source>
</evidence>
<accession>A0A067MLX9</accession>
<evidence type="ECO:0000313" key="2">
    <source>
        <dbReference type="Proteomes" id="UP000027195"/>
    </source>
</evidence>
<sequence>MPRRSSIITPHCRILIFNLPSSAPRARLHFSETVSKPEIRAFPLLIHFYLDDRHNEEQDTGLLVIVLTTTYLLSIFDPLPMRCARVHSKKTLANVIREWDLV</sequence>
<dbReference type="InParanoid" id="A0A067MLX9"/>
<organism evidence="1 2">
    <name type="scientific">Botryobasidium botryosum (strain FD-172 SS1)</name>
    <dbReference type="NCBI Taxonomy" id="930990"/>
    <lineage>
        <taxon>Eukaryota</taxon>
        <taxon>Fungi</taxon>
        <taxon>Dikarya</taxon>
        <taxon>Basidiomycota</taxon>
        <taxon>Agaricomycotina</taxon>
        <taxon>Agaricomycetes</taxon>
        <taxon>Cantharellales</taxon>
        <taxon>Botryobasidiaceae</taxon>
        <taxon>Botryobasidium</taxon>
    </lineage>
</organism>
<keyword evidence="2" id="KW-1185">Reference proteome</keyword>
<dbReference type="HOGENOM" id="CLU_2277022_0_0_1"/>
<reference evidence="2" key="1">
    <citation type="journal article" date="2014" name="Proc. Natl. Acad. Sci. U.S.A.">
        <title>Extensive sampling of basidiomycete genomes demonstrates inadequacy of the white-rot/brown-rot paradigm for wood decay fungi.</title>
        <authorList>
            <person name="Riley R."/>
            <person name="Salamov A.A."/>
            <person name="Brown D.W."/>
            <person name="Nagy L.G."/>
            <person name="Floudas D."/>
            <person name="Held B.W."/>
            <person name="Levasseur A."/>
            <person name="Lombard V."/>
            <person name="Morin E."/>
            <person name="Otillar R."/>
            <person name="Lindquist E.A."/>
            <person name="Sun H."/>
            <person name="LaButti K.M."/>
            <person name="Schmutz J."/>
            <person name="Jabbour D."/>
            <person name="Luo H."/>
            <person name="Baker S.E."/>
            <person name="Pisabarro A.G."/>
            <person name="Walton J.D."/>
            <person name="Blanchette R.A."/>
            <person name="Henrissat B."/>
            <person name="Martin F."/>
            <person name="Cullen D."/>
            <person name="Hibbett D.S."/>
            <person name="Grigoriev I.V."/>
        </authorList>
    </citation>
    <scope>NUCLEOTIDE SEQUENCE [LARGE SCALE GENOMIC DNA]</scope>
    <source>
        <strain evidence="2">FD-172 SS1</strain>
    </source>
</reference>